<protein>
    <submittedName>
        <fullName evidence="1">Uncharacterized protein</fullName>
    </submittedName>
</protein>
<reference evidence="1 2" key="1">
    <citation type="submission" date="2020-09" db="EMBL/GenBank/DDBJ databases">
        <title>De no assembly of potato wild relative species, Solanum commersonii.</title>
        <authorList>
            <person name="Cho K."/>
        </authorList>
    </citation>
    <scope>NUCLEOTIDE SEQUENCE [LARGE SCALE GENOMIC DNA]</scope>
    <source>
        <strain evidence="1">LZ3.2</strain>
        <tissue evidence="1">Leaf</tissue>
    </source>
</reference>
<dbReference type="Proteomes" id="UP000824120">
    <property type="component" value="Chromosome 11"/>
</dbReference>
<dbReference type="EMBL" id="JACXVP010000011">
    <property type="protein sequence ID" value="KAG5577095.1"/>
    <property type="molecule type" value="Genomic_DNA"/>
</dbReference>
<organism evidence="1 2">
    <name type="scientific">Solanum commersonii</name>
    <name type="common">Commerson's wild potato</name>
    <name type="synonym">Commerson's nightshade</name>
    <dbReference type="NCBI Taxonomy" id="4109"/>
    <lineage>
        <taxon>Eukaryota</taxon>
        <taxon>Viridiplantae</taxon>
        <taxon>Streptophyta</taxon>
        <taxon>Embryophyta</taxon>
        <taxon>Tracheophyta</taxon>
        <taxon>Spermatophyta</taxon>
        <taxon>Magnoliopsida</taxon>
        <taxon>eudicotyledons</taxon>
        <taxon>Gunneridae</taxon>
        <taxon>Pentapetalae</taxon>
        <taxon>asterids</taxon>
        <taxon>lamiids</taxon>
        <taxon>Solanales</taxon>
        <taxon>Solanaceae</taxon>
        <taxon>Solanoideae</taxon>
        <taxon>Solaneae</taxon>
        <taxon>Solanum</taxon>
    </lineage>
</organism>
<dbReference type="AlphaFoldDB" id="A0A9J5WPH2"/>
<accession>A0A9J5WPH2</accession>
<comment type="caution">
    <text evidence="1">The sequence shown here is derived from an EMBL/GenBank/DDBJ whole genome shotgun (WGS) entry which is preliminary data.</text>
</comment>
<sequence>MGKENEKEMIVCSVFLPFCIFAELFSKVCLQQIFVVPKMNCNDKQKILLMNIWMINSAYFLDSSL</sequence>
<evidence type="ECO:0000313" key="2">
    <source>
        <dbReference type="Proteomes" id="UP000824120"/>
    </source>
</evidence>
<keyword evidence="2" id="KW-1185">Reference proteome</keyword>
<proteinExistence type="predicted"/>
<name>A0A9J5WPH2_SOLCO</name>
<evidence type="ECO:0000313" key="1">
    <source>
        <dbReference type="EMBL" id="KAG5577095.1"/>
    </source>
</evidence>
<gene>
    <name evidence="1" type="ORF">H5410_057229</name>
</gene>